<evidence type="ECO:0000313" key="3">
    <source>
        <dbReference type="EMBL" id="GAA0761188.1"/>
    </source>
</evidence>
<protein>
    <submittedName>
        <fullName evidence="3">Uncharacterized protein</fullName>
    </submittedName>
</protein>
<dbReference type="Proteomes" id="UP001500279">
    <property type="component" value="Unassembled WGS sequence"/>
</dbReference>
<dbReference type="EMBL" id="BAAAEW010000026">
    <property type="protein sequence ID" value="GAA0761188.1"/>
    <property type="molecule type" value="Genomic_DNA"/>
</dbReference>
<keyword evidence="4" id="KW-1185">Reference proteome</keyword>
<evidence type="ECO:0000313" key="4">
    <source>
        <dbReference type="Proteomes" id="UP001500279"/>
    </source>
</evidence>
<accession>A0ABN1KBA2</accession>
<feature type="coiled-coil region" evidence="1">
    <location>
        <begin position="151"/>
        <end position="188"/>
    </location>
</feature>
<feature type="region of interest" description="Disordered" evidence="2">
    <location>
        <begin position="26"/>
        <end position="67"/>
    </location>
</feature>
<evidence type="ECO:0000256" key="2">
    <source>
        <dbReference type="SAM" id="MobiDB-lite"/>
    </source>
</evidence>
<gene>
    <name evidence="3" type="ORF">GCM10009107_44660</name>
</gene>
<comment type="caution">
    <text evidence="3">The sequence shown here is derived from an EMBL/GenBank/DDBJ whole genome shotgun (WGS) entry which is preliminary data.</text>
</comment>
<organism evidence="3 4">
    <name type="scientific">Ideonella azotifigens</name>
    <dbReference type="NCBI Taxonomy" id="513160"/>
    <lineage>
        <taxon>Bacteria</taxon>
        <taxon>Pseudomonadati</taxon>
        <taxon>Pseudomonadota</taxon>
        <taxon>Betaproteobacteria</taxon>
        <taxon>Burkholderiales</taxon>
        <taxon>Sphaerotilaceae</taxon>
        <taxon>Ideonella</taxon>
    </lineage>
</organism>
<reference evidence="3 4" key="1">
    <citation type="journal article" date="2019" name="Int. J. Syst. Evol. Microbiol.">
        <title>The Global Catalogue of Microorganisms (GCM) 10K type strain sequencing project: providing services to taxonomists for standard genome sequencing and annotation.</title>
        <authorList>
            <consortium name="The Broad Institute Genomics Platform"/>
            <consortium name="The Broad Institute Genome Sequencing Center for Infectious Disease"/>
            <person name="Wu L."/>
            <person name="Ma J."/>
        </authorList>
    </citation>
    <scope>NUCLEOTIDE SEQUENCE [LARGE SCALE GENOMIC DNA]</scope>
    <source>
        <strain evidence="3 4">JCM 15503</strain>
    </source>
</reference>
<sequence>MHHARLLLPVGVLACAFALGGCELLQPKPPTPAPAASAPPEPPSAPASVPPPPPPPASAPHDPIDDAGRQLQAWQEELRQSTPEQVALQASRLAAEPALPPTALHLALLWLNTRAAGDSARAWGVLDTLQKQADPAAQPWAFWARLLLPRAAEQKRLEEQLDRQAAQMRDTQRRIDQLNGQLEALKAIERSLAPRRPGDGR</sequence>
<feature type="compositionally biased region" description="Pro residues" evidence="2">
    <location>
        <begin position="27"/>
        <end position="58"/>
    </location>
</feature>
<keyword evidence="1" id="KW-0175">Coiled coil</keyword>
<dbReference type="PROSITE" id="PS51257">
    <property type="entry name" value="PROKAR_LIPOPROTEIN"/>
    <property type="match status" value="1"/>
</dbReference>
<name>A0ABN1KBA2_9BURK</name>
<evidence type="ECO:0000256" key="1">
    <source>
        <dbReference type="SAM" id="Coils"/>
    </source>
</evidence>
<proteinExistence type="predicted"/>